<feature type="signal peptide" evidence="7">
    <location>
        <begin position="1"/>
        <end position="28"/>
    </location>
</feature>
<evidence type="ECO:0000259" key="8">
    <source>
        <dbReference type="PROSITE" id="PS50853"/>
    </source>
</evidence>
<dbReference type="PROSITE" id="PS00138">
    <property type="entry name" value="SUBTILASE_SER"/>
    <property type="match status" value="1"/>
</dbReference>
<dbReference type="InterPro" id="IPR013783">
    <property type="entry name" value="Ig-like_fold"/>
</dbReference>
<proteinExistence type="inferred from homology"/>
<evidence type="ECO:0000256" key="2">
    <source>
        <dbReference type="ARBA" id="ARBA00022670"/>
    </source>
</evidence>
<evidence type="ECO:0000256" key="4">
    <source>
        <dbReference type="ARBA" id="ARBA00022825"/>
    </source>
</evidence>
<feature type="active site" description="Charge relay system" evidence="5 6">
    <location>
        <position position="223"/>
    </location>
</feature>
<dbReference type="Gene3D" id="2.60.40.1120">
    <property type="entry name" value="Carboxypeptidase-like, regulatory domain"/>
    <property type="match status" value="2"/>
</dbReference>
<dbReference type="Proteomes" id="UP000515561">
    <property type="component" value="Chromosome"/>
</dbReference>
<evidence type="ECO:0000256" key="3">
    <source>
        <dbReference type="ARBA" id="ARBA00022801"/>
    </source>
</evidence>
<gene>
    <name evidence="9" type="ORF">acsn021_14680</name>
</gene>
<keyword evidence="4 6" id="KW-0720">Serine protease</keyword>
<feature type="chain" id="PRO_5038755629" description="Fibronectin type-III domain-containing protein" evidence="7">
    <location>
        <begin position="29"/>
        <end position="1848"/>
    </location>
</feature>
<dbReference type="PROSITE" id="PS51892">
    <property type="entry name" value="SUBTILASE"/>
    <property type="match status" value="1"/>
</dbReference>
<dbReference type="EMBL" id="AP023367">
    <property type="protein sequence ID" value="BCJ93899.1"/>
    <property type="molecule type" value="Genomic_DNA"/>
</dbReference>
<dbReference type="InterPro" id="IPR036852">
    <property type="entry name" value="Peptidase_S8/S53_dom_sf"/>
</dbReference>
<dbReference type="PANTHER" id="PTHR43399:SF4">
    <property type="entry name" value="CELL WALL-ASSOCIATED PROTEASE"/>
    <property type="match status" value="1"/>
</dbReference>
<dbReference type="InterPro" id="IPR023828">
    <property type="entry name" value="Peptidase_S8_Ser-AS"/>
</dbReference>
<comment type="similarity">
    <text evidence="1 6">Belongs to the peptidase S8 family.</text>
</comment>
<dbReference type="InterPro" id="IPR033857">
    <property type="entry name" value="Bacillopeptidase_F"/>
</dbReference>
<dbReference type="Gene3D" id="3.40.50.200">
    <property type="entry name" value="Peptidase S8/S53 domain"/>
    <property type="match status" value="1"/>
</dbReference>
<dbReference type="Pfam" id="PF05922">
    <property type="entry name" value="Inhibitor_I9"/>
    <property type="match status" value="1"/>
</dbReference>
<dbReference type="InterPro" id="IPR000209">
    <property type="entry name" value="Peptidase_S8/S53_dom"/>
</dbReference>
<dbReference type="Gene3D" id="2.60.40.10">
    <property type="entry name" value="Immunoglobulins"/>
    <property type="match status" value="2"/>
</dbReference>
<dbReference type="PANTHER" id="PTHR43399">
    <property type="entry name" value="SUBTILISIN-RELATED"/>
    <property type="match status" value="1"/>
</dbReference>
<dbReference type="InterPro" id="IPR008969">
    <property type="entry name" value="CarboxyPept-like_regulatory"/>
</dbReference>
<evidence type="ECO:0000313" key="10">
    <source>
        <dbReference type="Proteomes" id="UP000515561"/>
    </source>
</evidence>
<dbReference type="Pfam" id="PF13620">
    <property type="entry name" value="CarboxypepD_reg"/>
    <property type="match status" value="1"/>
</dbReference>
<dbReference type="SUPFAM" id="SSF49265">
    <property type="entry name" value="Fibronectin type III"/>
    <property type="match status" value="1"/>
</dbReference>
<dbReference type="GO" id="GO:0004252">
    <property type="term" value="F:serine-type endopeptidase activity"/>
    <property type="evidence" value="ECO:0007669"/>
    <property type="project" value="UniProtKB-UniRule"/>
</dbReference>
<dbReference type="InterPro" id="IPR015500">
    <property type="entry name" value="Peptidase_S8_subtilisin-rel"/>
</dbReference>
<protein>
    <recommendedName>
        <fullName evidence="8">Fibronectin type-III domain-containing protein</fullName>
    </recommendedName>
</protein>
<name>A0A6S6QXV9_9FIRM</name>
<evidence type="ECO:0000256" key="6">
    <source>
        <dbReference type="PROSITE-ProRule" id="PRU01240"/>
    </source>
</evidence>
<reference evidence="9 10" key="1">
    <citation type="journal article" date="2016" name="Int. J. Syst. Evol. Microbiol.">
        <title>Descriptions of Anaerotaenia torta gen. nov., sp. nov. and Anaerocolumna cellulosilytica gen. nov., sp. nov. isolated from a methanogenic reactor of cattle waste.</title>
        <authorList>
            <person name="Uek A."/>
            <person name="Ohtaki Y."/>
            <person name="Kaku N."/>
            <person name="Ueki K."/>
        </authorList>
    </citation>
    <scope>NUCLEOTIDE SEQUENCE [LARGE SCALE GENOMIC DNA]</scope>
    <source>
        <strain evidence="9 10">SN021</strain>
    </source>
</reference>
<dbReference type="GO" id="GO:0006508">
    <property type="term" value="P:proteolysis"/>
    <property type="evidence" value="ECO:0007669"/>
    <property type="project" value="UniProtKB-KW"/>
</dbReference>
<dbReference type="InterPro" id="IPR003961">
    <property type="entry name" value="FN3_dom"/>
</dbReference>
<keyword evidence="3 6" id="KW-0378">Hydrolase</keyword>
<dbReference type="SUPFAM" id="SSF52743">
    <property type="entry name" value="Subtilisin-like"/>
    <property type="match status" value="1"/>
</dbReference>
<feature type="active site" description="Charge relay system" evidence="5 6">
    <location>
        <position position="272"/>
    </location>
</feature>
<dbReference type="PRINTS" id="PR00723">
    <property type="entry name" value="SUBTILISIN"/>
</dbReference>
<dbReference type="InterPro" id="IPR036116">
    <property type="entry name" value="FN3_sf"/>
</dbReference>
<keyword evidence="7" id="KW-0732">Signal</keyword>
<keyword evidence="10" id="KW-1185">Reference proteome</keyword>
<dbReference type="KEGG" id="acel:acsn021_14680"/>
<keyword evidence="2 6" id="KW-0645">Protease</keyword>
<dbReference type="Pfam" id="PF00082">
    <property type="entry name" value="Peptidase_S8"/>
    <property type="match status" value="1"/>
</dbReference>
<feature type="active site" description="Charge relay system" evidence="5 6">
    <location>
        <position position="443"/>
    </location>
</feature>
<evidence type="ECO:0000256" key="5">
    <source>
        <dbReference type="PIRSR" id="PIRSR615500-1"/>
    </source>
</evidence>
<accession>A0A6S6QXV9</accession>
<dbReference type="Pfam" id="PF09136">
    <property type="entry name" value="Glucodextran_B"/>
    <property type="match status" value="1"/>
</dbReference>
<organism evidence="9 10">
    <name type="scientific">Anaerocolumna cellulosilytica</name>
    <dbReference type="NCBI Taxonomy" id="433286"/>
    <lineage>
        <taxon>Bacteria</taxon>
        <taxon>Bacillati</taxon>
        <taxon>Bacillota</taxon>
        <taxon>Clostridia</taxon>
        <taxon>Lachnospirales</taxon>
        <taxon>Lachnospiraceae</taxon>
        <taxon>Anaerocolumna</taxon>
    </lineage>
</organism>
<dbReference type="CDD" id="cd00063">
    <property type="entry name" value="FN3"/>
    <property type="match status" value="1"/>
</dbReference>
<dbReference type="CDD" id="cd07481">
    <property type="entry name" value="Peptidases_S8_BacillopeptidaseF-like"/>
    <property type="match status" value="1"/>
</dbReference>
<evidence type="ECO:0000313" key="9">
    <source>
        <dbReference type="EMBL" id="BCJ93899.1"/>
    </source>
</evidence>
<dbReference type="InterPro" id="IPR051048">
    <property type="entry name" value="Peptidase_S8/S53_subtilisin"/>
</dbReference>
<dbReference type="SUPFAM" id="SSF49464">
    <property type="entry name" value="Carboxypeptidase regulatory domain-like"/>
    <property type="match status" value="2"/>
</dbReference>
<dbReference type="PROSITE" id="PS50853">
    <property type="entry name" value="FN3"/>
    <property type="match status" value="1"/>
</dbReference>
<evidence type="ECO:0000256" key="1">
    <source>
        <dbReference type="ARBA" id="ARBA00011073"/>
    </source>
</evidence>
<feature type="domain" description="Fibronectin type-III" evidence="8">
    <location>
        <begin position="793"/>
        <end position="887"/>
    </location>
</feature>
<sequence length="1848" mass="199661">MGVKMNKGRVRKIITVLLLIVMSFNTVAAALAESNQSSPISSVKEELRTESMHKIDANFTDSVSEGEYAEAIVYLKSQVDSMGVANEAKSQLSSLLTPYKSKIEVRKEVIGALKDTAEDTQQKLIKYLDQEEEKGTLTEYKPYYIINAIYVKATKEVIENISYMTEVEKIYENKIVKIDEPKVNAGEIQANADGVEWNIERIRANEVWGLGIDGTGVVVGIIDTGATWNHPALRTKWRGYNPNDPSNPSPAGNWYDPINGSTLPADEASIPHGTHVLGTILGQEPDGSNKIGAAPGATWIAAKAFTPTGGSDSNILAAAEWMLAPGGDPAAAPDIINNSWGGASGLDEWFKPMVTAWRAAGIIPVFSSGNERNAPAPPASVSAPANYPESFAVGALDINNKRGDFSRRGPGPYGNFKPDVIAPGVNIRSSVPGGYEGGWDGTSMSAPAVSGTMALILSANNSLSIEEVETLLKETAVPLEDSDDSGYPNHGYGYGLIDAFEAVSRIAGGTGIIEGKVLVEGEDLENPVILHNQEVFETYSGSGIQIKAEISDDVSVIDTELLAKSTGKSYWVTLPLTKVSGNYKSGVYSGTITDDIIGQSGFSYKIKARDYDGNVVTTEEYKVAIKFGAVPDEYATDFESYPIGWKLGGDWQWGEPATGIGPTPLSGTKLLATNLSGNYSGSGDYALVSVPIDLRNTNLEFAQFRVNHWFDFENNRDKGTIFVTKDFGETWTQVGPAYTGTQNVWKEVVINLNSYIGSPNPVFIAFRVTTDSSVQKAGWYLNDAKLIATDTQAPAVPTNLSGKIVFSTVALKWNAAPDNDIYGYKIYRSDAADGEYTVVGETSGTTYGDSDITSDSTYYYKVATVDFAGNESALTAPLRVKVGTLGAYVYLADFENDNGNFTTGGTNNSWEWGVPKSGPGAALYGEKVWATSLAGNYLNSSNAYIESPEIQLPADENSVLTVGQWYEIENKYDKGYIQIAQKTGDSWSAWADIAPGGFFTGEGKNWNDLEIPLAASYTGKTIKIRFLLTSDGSVVKTGWYIDYVLIDTAKEDTQKIGLADRKTSKNELNSTDSKKETEVKDFQLTLNANETVELTKYETVSDEAIRSISSVTTGLPVDAVVTVLETGRSVKTSPADGRYKLKHAVNEDEGTWTLRAEAYGFYPSEATVHLEEDKTVRKNFVLQEIPKGIITGKVVDRYSGEPASFAAIRVKEDSKIPVATANENGEFTITDVYEGTYTLKVIADGFEPGEVSVIVAGGEASKVDIPLKRFVGYEEEIVYDDGTGENALVLNAVGNGLAIRVTPAQYGKVKGANIFFWGSDWPNPGGNQIGITLYDTDDNGNPVKLNVQPKIVEIVRGEWNYIDLSEFGFSTARDFFIATYQTGVGTASPGTGIDEASPYGDRSYLYAGDTFKSLADEDTEGGLMIRARMEYSVDTPDITNLKEVNYTNKDAILVEGKVTADGKVNLYTNGVKVDEVNSVNKTFRKEITLTEDRSIITATSELNGKETEPSVGKLVIKDKVAPHLTITSPADGLVTKDRVVDIVGTVQDDYFDRVEINDEKVEVVDGSFVLEKIVRKGENVFTVKAFDLAGNVTEETVRVILKSDLPFIMDLQPVEDISVTPGETVTVSFRSEPEGKGAFRVVLPSGSLVQADNAIVMEEVEAGFYVGTWVAPEAVITGLAIEAEFTDKAGNKVSAVAEGKINVVAEQTIRELTPSQDITLSGGEVLTISFRSKEGGEAAYRLVYPGFNVTKVAAVSMAEVTPGYYVSTWIAPANTKISGLVVEVIYTDAAGNKTTATAEGIVNVVETETDNKNTIKADIVEKVILPNKLDTTETPIIPIVPIEPKVTK</sequence>
<dbReference type="Gene3D" id="2.60.120.260">
    <property type="entry name" value="Galactose-binding domain-like"/>
    <property type="match status" value="1"/>
</dbReference>
<dbReference type="InterPro" id="IPR010259">
    <property type="entry name" value="S8pro/Inhibitor_I9"/>
</dbReference>
<evidence type="ECO:0000256" key="7">
    <source>
        <dbReference type="SAM" id="SignalP"/>
    </source>
</evidence>